<dbReference type="OrthoDB" id="2985014at2759"/>
<protein>
    <submittedName>
        <fullName evidence="5">MFS domain-containing protein</fullName>
    </submittedName>
</protein>
<dbReference type="Pfam" id="PF07690">
    <property type="entry name" value="MFS_1"/>
    <property type="match status" value="1"/>
</dbReference>
<dbReference type="GO" id="GO:0022857">
    <property type="term" value="F:transmembrane transporter activity"/>
    <property type="evidence" value="ECO:0007669"/>
    <property type="project" value="InterPro"/>
</dbReference>
<sequence length="259" mass="28663">MKQRKSTTARSSNVRFVILVLSLVLSTSMYCNQQALSFTVICMQDVVESQATNATEVHWLENPTKKNALFSVVAVGQLIGIIPVVPLMHAIGLRYTLAFYGIVTACGTLALPLAVELGHVFVMMSRILQLSCVLTMPIASAFCESSLGWRSLYYSLGAVCLVSVVAFTFLYRDNPKDHWMVNEKELLDISTGKEGQFVKDPVPYKEICMDRCMQAVLLSTFSGNTAFFIFLHFGPTFMNKVRCNSACCDQKASNLLSPP</sequence>
<organism evidence="4 5">
    <name type="scientific">Heligmosomoides polygyrus</name>
    <name type="common">Parasitic roundworm</name>
    <dbReference type="NCBI Taxonomy" id="6339"/>
    <lineage>
        <taxon>Eukaryota</taxon>
        <taxon>Metazoa</taxon>
        <taxon>Ecdysozoa</taxon>
        <taxon>Nematoda</taxon>
        <taxon>Chromadorea</taxon>
        <taxon>Rhabditida</taxon>
        <taxon>Rhabditina</taxon>
        <taxon>Rhabditomorpha</taxon>
        <taxon>Strongyloidea</taxon>
        <taxon>Heligmosomidae</taxon>
        <taxon>Heligmosomoides</taxon>
    </lineage>
</organism>
<gene>
    <name evidence="3" type="ORF">HPBE_LOCUS14333</name>
</gene>
<evidence type="ECO:0000313" key="5">
    <source>
        <dbReference type="WBParaSite" id="HPBE_0001433201-mRNA-1"/>
    </source>
</evidence>
<feature type="chain" id="PRO_5044551754" evidence="2">
    <location>
        <begin position="38"/>
        <end position="259"/>
    </location>
</feature>
<keyword evidence="1" id="KW-0812">Transmembrane</keyword>
<dbReference type="AlphaFoldDB" id="A0A183FZW3"/>
<dbReference type="PANTHER" id="PTHR45757">
    <property type="entry name" value="PROTEIN CBG23364-RELATED"/>
    <property type="match status" value="1"/>
</dbReference>
<keyword evidence="2" id="KW-0732">Signal</keyword>
<evidence type="ECO:0000313" key="4">
    <source>
        <dbReference type="Proteomes" id="UP000050761"/>
    </source>
</evidence>
<feature type="transmembrane region" description="Helical" evidence="1">
    <location>
        <begin position="151"/>
        <end position="171"/>
    </location>
</feature>
<dbReference type="GO" id="GO:0016020">
    <property type="term" value="C:membrane"/>
    <property type="evidence" value="ECO:0007669"/>
    <property type="project" value="TreeGrafter"/>
</dbReference>
<proteinExistence type="predicted"/>
<dbReference type="PANTHER" id="PTHR45757:SF31">
    <property type="entry name" value="MFS DOMAIN-CONTAINING PROTEIN"/>
    <property type="match status" value="1"/>
</dbReference>
<reference evidence="5" key="2">
    <citation type="submission" date="2019-09" db="UniProtKB">
        <authorList>
            <consortium name="WormBaseParasite"/>
        </authorList>
    </citation>
    <scope>IDENTIFICATION</scope>
</reference>
<evidence type="ECO:0000256" key="1">
    <source>
        <dbReference type="SAM" id="Phobius"/>
    </source>
</evidence>
<reference evidence="3 4" key="1">
    <citation type="submission" date="2018-11" db="EMBL/GenBank/DDBJ databases">
        <authorList>
            <consortium name="Pathogen Informatics"/>
        </authorList>
    </citation>
    <scope>NUCLEOTIDE SEQUENCE [LARGE SCALE GENOMIC DNA]</scope>
</reference>
<feature type="signal peptide" evidence="2">
    <location>
        <begin position="1"/>
        <end position="37"/>
    </location>
</feature>
<evidence type="ECO:0000256" key="2">
    <source>
        <dbReference type="SAM" id="SignalP"/>
    </source>
</evidence>
<feature type="transmembrane region" description="Helical" evidence="1">
    <location>
        <begin position="68"/>
        <end position="88"/>
    </location>
</feature>
<accession>A0A183FZW3</accession>
<feature type="transmembrane region" description="Helical" evidence="1">
    <location>
        <begin position="213"/>
        <end position="233"/>
    </location>
</feature>
<feature type="transmembrane region" description="Helical" evidence="1">
    <location>
        <begin position="95"/>
        <end position="114"/>
    </location>
</feature>
<dbReference type="SUPFAM" id="SSF103473">
    <property type="entry name" value="MFS general substrate transporter"/>
    <property type="match status" value="1"/>
</dbReference>
<dbReference type="InterPro" id="IPR011701">
    <property type="entry name" value="MFS"/>
</dbReference>
<evidence type="ECO:0000313" key="3">
    <source>
        <dbReference type="EMBL" id="VDO99279.1"/>
    </source>
</evidence>
<dbReference type="Gene3D" id="1.20.1250.20">
    <property type="entry name" value="MFS general substrate transporter like domains"/>
    <property type="match status" value="1"/>
</dbReference>
<name>A0A183FZW3_HELPZ</name>
<dbReference type="EMBL" id="UZAH01028315">
    <property type="protein sequence ID" value="VDO99279.1"/>
    <property type="molecule type" value="Genomic_DNA"/>
</dbReference>
<keyword evidence="1" id="KW-1133">Transmembrane helix</keyword>
<dbReference type="InterPro" id="IPR036259">
    <property type="entry name" value="MFS_trans_sf"/>
</dbReference>
<keyword evidence="4" id="KW-1185">Reference proteome</keyword>
<accession>A0A3P8A7T9</accession>
<dbReference type="Proteomes" id="UP000050761">
    <property type="component" value="Unassembled WGS sequence"/>
</dbReference>
<keyword evidence="1" id="KW-0472">Membrane</keyword>
<dbReference type="WBParaSite" id="HPBE_0001433201-mRNA-1">
    <property type="protein sequence ID" value="HPBE_0001433201-mRNA-1"/>
    <property type="gene ID" value="HPBE_0001433201"/>
</dbReference>